<dbReference type="InterPro" id="IPR003772">
    <property type="entry name" value="YceD"/>
</dbReference>
<proteinExistence type="predicted"/>
<dbReference type="AlphaFoldDB" id="A0A1R1F3D1"/>
<dbReference type="Proteomes" id="UP000187172">
    <property type="component" value="Unassembled WGS sequence"/>
</dbReference>
<comment type="caution">
    <text evidence="1">The sequence shown here is derived from an EMBL/GenBank/DDBJ whole genome shotgun (WGS) entry which is preliminary data.</text>
</comment>
<dbReference type="RefSeq" id="WP_076168259.1">
    <property type="nucleotide sequence ID" value="NZ_MRTP01000001.1"/>
</dbReference>
<name>A0A1R1F3D1_9BACL</name>
<dbReference type="EMBL" id="MRTP01000001">
    <property type="protein sequence ID" value="OMF58522.1"/>
    <property type="molecule type" value="Genomic_DNA"/>
</dbReference>
<organism evidence="1 2">
    <name type="scientific">Paenibacillus rhizosphaerae</name>
    <dbReference type="NCBI Taxonomy" id="297318"/>
    <lineage>
        <taxon>Bacteria</taxon>
        <taxon>Bacillati</taxon>
        <taxon>Bacillota</taxon>
        <taxon>Bacilli</taxon>
        <taxon>Bacillales</taxon>
        <taxon>Paenibacillaceae</taxon>
        <taxon>Paenibacillus</taxon>
    </lineage>
</organism>
<keyword evidence="2" id="KW-1185">Reference proteome</keyword>
<gene>
    <name evidence="1" type="ORF">BK138_08385</name>
</gene>
<reference evidence="1 2" key="1">
    <citation type="submission" date="2016-11" db="EMBL/GenBank/DDBJ databases">
        <title>Paenibacillus species isolates.</title>
        <authorList>
            <person name="Beno S.M."/>
        </authorList>
    </citation>
    <scope>NUCLEOTIDE SEQUENCE [LARGE SCALE GENOMIC DNA]</scope>
    <source>
        <strain evidence="1 2">FSL R5-0378</strain>
    </source>
</reference>
<dbReference type="Pfam" id="PF02620">
    <property type="entry name" value="YceD"/>
    <property type="match status" value="1"/>
</dbReference>
<sequence>MHFQFRKMAASSEPLQLRQQVDVSPLLKGLGDIKADGPLTAELTASYVGPDTVDVQGELSVQLDMSCSRCLTPVHEHLDIPFHEQFKLKKQPEEAEDEEDETIYVDNETVELVPYVEESFILNLPMTVVCKESCKGLCPTCGRDLNEGACGCNNEVVDPRLAALKDFFK</sequence>
<dbReference type="STRING" id="297318.BK138_08385"/>
<accession>A0A1R1F3D1</accession>
<dbReference type="PANTHER" id="PTHR34374">
    <property type="entry name" value="LARGE RIBOSOMAL RNA SUBUNIT ACCUMULATION PROTEIN YCED HOMOLOG 1, CHLOROPLASTIC"/>
    <property type="match status" value="1"/>
</dbReference>
<protein>
    <submittedName>
        <fullName evidence="1">Metal-binding protein</fullName>
    </submittedName>
</protein>
<dbReference type="PANTHER" id="PTHR34374:SF1">
    <property type="entry name" value="LARGE RIBOSOMAL RNA SUBUNIT ACCUMULATION PROTEIN YCED HOMOLOG 1, CHLOROPLASTIC"/>
    <property type="match status" value="1"/>
</dbReference>
<evidence type="ECO:0000313" key="1">
    <source>
        <dbReference type="EMBL" id="OMF58522.1"/>
    </source>
</evidence>
<evidence type="ECO:0000313" key="2">
    <source>
        <dbReference type="Proteomes" id="UP000187172"/>
    </source>
</evidence>